<dbReference type="Pfam" id="PF19026">
    <property type="entry name" value="UBA_HYPK"/>
    <property type="match status" value="1"/>
</dbReference>
<dbReference type="GO" id="GO:0006429">
    <property type="term" value="P:leucyl-tRNA aminoacylation"/>
    <property type="evidence" value="ECO:0007669"/>
    <property type="project" value="InterPro"/>
</dbReference>
<dbReference type="CDD" id="cd00812">
    <property type="entry name" value="LeuRS_core"/>
    <property type="match status" value="1"/>
</dbReference>
<evidence type="ECO:0000259" key="11">
    <source>
        <dbReference type="PROSITE" id="PS51151"/>
    </source>
</evidence>
<dbReference type="CDD" id="cd07959">
    <property type="entry name" value="Anticodon_Ia_Leu_AEc"/>
    <property type="match status" value="1"/>
</dbReference>
<dbReference type="FunFam" id="2.20.70.30:FF:000002">
    <property type="entry name" value="Nascent polypeptide-associated complex (NAC), alpha subunit"/>
    <property type="match status" value="1"/>
</dbReference>
<dbReference type="InterPro" id="IPR002715">
    <property type="entry name" value="Nas_poly-pep-assoc_cplx_dom"/>
</dbReference>
<dbReference type="PANTHER" id="PTHR45794">
    <property type="entry name" value="LEUCYL-TRNA SYNTHETASE"/>
    <property type="match status" value="1"/>
</dbReference>
<feature type="compositionally biased region" description="Acidic residues" evidence="10">
    <location>
        <begin position="1011"/>
        <end position="1020"/>
    </location>
</feature>
<dbReference type="InterPro" id="IPR013155">
    <property type="entry name" value="M/V/L/I-tRNA-synth_anticd-bd"/>
</dbReference>
<evidence type="ECO:0000256" key="4">
    <source>
        <dbReference type="ARBA" id="ARBA00022741"/>
    </source>
</evidence>
<comment type="catalytic activity">
    <reaction evidence="8">
        <text>tRNA(Leu) + L-leucine + ATP = L-leucyl-tRNA(Leu) + AMP + diphosphate</text>
        <dbReference type="Rhea" id="RHEA:11688"/>
        <dbReference type="Rhea" id="RHEA-COMP:9613"/>
        <dbReference type="Rhea" id="RHEA-COMP:9622"/>
        <dbReference type="ChEBI" id="CHEBI:30616"/>
        <dbReference type="ChEBI" id="CHEBI:33019"/>
        <dbReference type="ChEBI" id="CHEBI:57427"/>
        <dbReference type="ChEBI" id="CHEBI:78442"/>
        <dbReference type="ChEBI" id="CHEBI:78494"/>
        <dbReference type="ChEBI" id="CHEBI:456215"/>
        <dbReference type="EC" id="6.1.1.4"/>
    </reaction>
</comment>
<dbReference type="Gene3D" id="3.90.740.10">
    <property type="entry name" value="Valyl/Leucyl/Isoleucyl-tRNA synthetase, editing domain"/>
    <property type="match status" value="1"/>
</dbReference>
<name>A0AAE1QQT0_9SOLA</name>
<evidence type="ECO:0000256" key="7">
    <source>
        <dbReference type="ARBA" id="ARBA00023146"/>
    </source>
</evidence>
<dbReference type="GO" id="GO:0005524">
    <property type="term" value="F:ATP binding"/>
    <property type="evidence" value="ECO:0007669"/>
    <property type="project" value="UniProtKB-KW"/>
</dbReference>
<feature type="region of interest" description="Disordered" evidence="10">
    <location>
        <begin position="881"/>
        <end position="918"/>
    </location>
</feature>
<reference evidence="12" key="1">
    <citation type="submission" date="2023-12" db="EMBL/GenBank/DDBJ databases">
        <title>Genome assembly of Anisodus tanguticus.</title>
        <authorList>
            <person name="Wang Y.-J."/>
        </authorList>
    </citation>
    <scope>NUCLEOTIDE SEQUENCE</scope>
    <source>
        <strain evidence="12">KB-2021</strain>
        <tissue evidence="12">Leaf</tissue>
    </source>
</reference>
<keyword evidence="3" id="KW-0436">Ligase</keyword>
<dbReference type="InterPro" id="IPR014729">
    <property type="entry name" value="Rossmann-like_a/b/a_fold"/>
</dbReference>
<comment type="caution">
    <text evidence="12">The sequence shown here is derived from an EMBL/GenBank/DDBJ whole genome shotgun (WGS) entry which is preliminary data.</text>
</comment>
<dbReference type="CDD" id="cd14358">
    <property type="entry name" value="UBA_NAC_euk"/>
    <property type="match status" value="1"/>
</dbReference>
<dbReference type="CDD" id="cd22054">
    <property type="entry name" value="NAC_NACA"/>
    <property type="match status" value="1"/>
</dbReference>
<evidence type="ECO:0000256" key="2">
    <source>
        <dbReference type="ARBA" id="ARBA00005594"/>
    </source>
</evidence>
<dbReference type="InterPro" id="IPR038187">
    <property type="entry name" value="NAC_A/B_dom_sf"/>
</dbReference>
<keyword evidence="9" id="KW-0805">Transcription regulation</keyword>
<dbReference type="InterPro" id="IPR009008">
    <property type="entry name" value="Val/Leu/Ile-tRNA-synth_edit"/>
</dbReference>
<keyword evidence="5" id="KW-0067">ATP-binding</keyword>
<dbReference type="SUPFAM" id="SSF52374">
    <property type="entry name" value="Nucleotidylyl transferase"/>
    <property type="match status" value="1"/>
</dbReference>
<dbReference type="PROSITE" id="PS51151">
    <property type="entry name" value="NAC_AB"/>
    <property type="match status" value="1"/>
</dbReference>
<dbReference type="InterPro" id="IPR044034">
    <property type="entry name" value="NAC-like_UBA"/>
</dbReference>
<dbReference type="Pfam" id="PF08264">
    <property type="entry name" value="Anticodon_1"/>
    <property type="match status" value="1"/>
</dbReference>
<dbReference type="AlphaFoldDB" id="A0AAE1QQT0"/>
<dbReference type="Gene3D" id="2.20.70.30">
    <property type="entry name" value="Nascent polypeptide-associated complex domain"/>
    <property type="match status" value="1"/>
</dbReference>
<evidence type="ECO:0000256" key="1">
    <source>
        <dbReference type="ARBA" id="ARBA00004000"/>
    </source>
</evidence>
<dbReference type="SMART" id="SM01407">
    <property type="entry name" value="NAC"/>
    <property type="match status" value="1"/>
</dbReference>
<keyword evidence="6" id="KW-0648">Protein biosynthesis</keyword>
<dbReference type="Gene3D" id="1.10.8.10">
    <property type="entry name" value="DNA helicase RuvA subunit, C-terminal domain"/>
    <property type="match status" value="1"/>
</dbReference>
<dbReference type="NCBIfam" id="TIGR00395">
    <property type="entry name" value="leuS_arch"/>
    <property type="match status" value="1"/>
</dbReference>
<evidence type="ECO:0000313" key="12">
    <source>
        <dbReference type="EMBL" id="KAK4336993.1"/>
    </source>
</evidence>
<evidence type="ECO:0000256" key="9">
    <source>
        <dbReference type="RuleBase" id="RU361272"/>
    </source>
</evidence>
<dbReference type="SUPFAM" id="SSF50677">
    <property type="entry name" value="ValRS/IleRS/LeuRS editing domain"/>
    <property type="match status" value="1"/>
</dbReference>
<dbReference type="InterPro" id="IPR009080">
    <property type="entry name" value="tRNAsynth_Ia_anticodon-bd"/>
</dbReference>
<gene>
    <name evidence="12" type="ORF">RND71_044224</name>
</gene>
<organism evidence="12 13">
    <name type="scientific">Anisodus tanguticus</name>
    <dbReference type="NCBI Taxonomy" id="243964"/>
    <lineage>
        <taxon>Eukaryota</taxon>
        <taxon>Viridiplantae</taxon>
        <taxon>Streptophyta</taxon>
        <taxon>Embryophyta</taxon>
        <taxon>Tracheophyta</taxon>
        <taxon>Spermatophyta</taxon>
        <taxon>Magnoliopsida</taxon>
        <taxon>eudicotyledons</taxon>
        <taxon>Gunneridae</taxon>
        <taxon>Pentapetalae</taxon>
        <taxon>asterids</taxon>
        <taxon>lamiids</taxon>
        <taxon>Solanales</taxon>
        <taxon>Solanaceae</taxon>
        <taxon>Solanoideae</taxon>
        <taxon>Hyoscyameae</taxon>
        <taxon>Anisodus</taxon>
    </lineage>
</organism>
<evidence type="ECO:0000256" key="5">
    <source>
        <dbReference type="ARBA" id="ARBA00022840"/>
    </source>
</evidence>
<feature type="region of interest" description="Disordered" evidence="10">
    <location>
        <begin position="1002"/>
        <end position="1024"/>
    </location>
</feature>
<feature type="compositionally biased region" description="Basic and acidic residues" evidence="10">
    <location>
        <begin position="882"/>
        <end position="897"/>
    </location>
</feature>
<evidence type="ECO:0000256" key="10">
    <source>
        <dbReference type="SAM" id="MobiDB-lite"/>
    </source>
</evidence>
<sequence length="1063" mass="122223">MPIKACADKLKRELEQYGYPPQFPLEEMLESVSIQQEDTPIIKDKAKGKKSKAVAKSGGLKYQWQIMKSLGLNDEEVKNFKDAENWLTYFPPLAIKDLKMFGVHVDWNRSFITTDVNPYYDSFIRWQFLKLKDLNLIKYGKRYSIFSPLDNQPCMDHDRASGENVGPQEYSLIKIKLVDPNLKIQSCLSEEDKKLEVFLIAATLKPETMYGQTNCWLKPELEYIVFKVKVKDTWQLFISTSRAARNLSYQGFTAENGKIDVLCKLTGTELMGSKLKAPLTSYEFIYALPMLTIKDDKGTGVVTSVPSDSPDDYTALNDLKEKKPLREKYNITDEMVLPFEPIPIIEVPDFGNLSAKTVCEQLKIKSQNDRDKLATAKEKVYLKGFYEGVLLVGKYKNQKVIDIRKNIQTDLENNNDLVIYMEPEKTVISRSGDECVVALCDQWYLDYGNEDWKKKTKEALEKMNTYSLEVRRNFEAVLDWLHEYACSRTYGLGTKLPWDQKWLIESLSDSTIYMSYYTIANYLQNGSLKGETSNIDPKELTPEFYDYIFLKDSPYPQNCKIENDLVDKMKNEFNYWYPVDLRVSGKDLIPNHLTYAIYNHCAIWKDEPNKWIQGIRANGHLLLNNEKMSKSTGNFLTLETAIEKYSADGVRFALADSGDSIEDANFVEKQADSGLLRLYNFIEWSKEMLTKEFNSLRDGIDESYFPDQVFKNQMNRLIKQAEKSYENMMFKEALKSSFFEYQDARDKYRELCTSNNNMSKQLIVRFIETQALILSPICPHFSEKIWQLLNKETSIMNASWPITEDTNEELQSSFDYLFEACHAFRLRKDAFDNGLRKEVPELGASDVEASEFESVLQNSIPNYSEAESASDTDSLPELENIPEEKTESQNDLDKIPLEDESGATKQSKQSKGEKKARKVMSKLGLKQITGINRVTIRKSKNILFVINNPDVYKNPVSDTYIVFGDAKIEDLSQTAQLAAAKKLRNDNVFNKTVDLYSKISESKKKEKNEAEAEADDEEVDDKGLDPHDIELVMAQAEVTRNEAVKALRRNKDDVVNAILQLTL</sequence>
<keyword evidence="4" id="KW-0547">Nucleotide-binding</keyword>
<feature type="domain" description="NAC-A/B" evidence="11">
    <location>
        <begin position="910"/>
        <end position="975"/>
    </location>
</feature>
<comment type="function">
    <text evidence="1">May promote appropriate targeting of ribosome-nascent polypeptide complexes.</text>
</comment>
<dbReference type="Gene3D" id="1.10.730.10">
    <property type="entry name" value="Isoleucyl-tRNA Synthetase, Domain 1"/>
    <property type="match status" value="1"/>
</dbReference>
<comment type="similarity">
    <text evidence="9">Belongs to the NAC-beta family.</text>
</comment>
<keyword evidence="13" id="KW-1185">Reference proteome</keyword>
<evidence type="ECO:0000256" key="8">
    <source>
        <dbReference type="ARBA" id="ARBA00047469"/>
    </source>
</evidence>
<protein>
    <recommendedName>
        <fullName evidence="9">Nascent polypeptide-associated complex subunit beta</fullName>
    </recommendedName>
</protein>
<comment type="similarity">
    <text evidence="2">Belongs to the class-I aminoacyl-tRNA synthetase family.</text>
</comment>
<dbReference type="SUPFAM" id="SSF47323">
    <property type="entry name" value="Anticodon-binding domain of a subclass of class I aminoacyl-tRNA synthetases"/>
    <property type="match status" value="1"/>
</dbReference>
<dbReference type="PANTHER" id="PTHR45794:SF1">
    <property type="entry name" value="LEUCINE--TRNA LIGASE, CYTOPLASMIC"/>
    <property type="match status" value="1"/>
</dbReference>
<dbReference type="FunFam" id="1.10.730.10:FF:000020">
    <property type="entry name" value="Leucine--tRNA ligase cytoplasmic"/>
    <property type="match status" value="1"/>
</dbReference>
<keyword evidence="9" id="KW-0804">Transcription</keyword>
<dbReference type="InterPro" id="IPR002300">
    <property type="entry name" value="aa-tRNA-synth_Ia"/>
</dbReference>
<dbReference type="Pfam" id="PF01849">
    <property type="entry name" value="NAC"/>
    <property type="match status" value="1"/>
</dbReference>
<evidence type="ECO:0000256" key="6">
    <source>
        <dbReference type="ARBA" id="ARBA00022917"/>
    </source>
</evidence>
<dbReference type="Pfam" id="PF00133">
    <property type="entry name" value="tRNA-synt_1"/>
    <property type="match status" value="1"/>
</dbReference>
<accession>A0AAE1QQT0</accession>
<dbReference type="Proteomes" id="UP001291623">
    <property type="component" value="Unassembled WGS sequence"/>
</dbReference>
<dbReference type="InterPro" id="IPR004493">
    <property type="entry name" value="Leu-tRNA-synth_Ia_arc/euk"/>
</dbReference>
<dbReference type="EMBL" id="JAVYJV010000066">
    <property type="protein sequence ID" value="KAK4336993.1"/>
    <property type="molecule type" value="Genomic_DNA"/>
</dbReference>
<dbReference type="Gene3D" id="3.40.50.620">
    <property type="entry name" value="HUPs"/>
    <property type="match status" value="1"/>
</dbReference>
<evidence type="ECO:0000256" key="3">
    <source>
        <dbReference type="ARBA" id="ARBA00022598"/>
    </source>
</evidence>
<dbReference type="GO" id="GO:0002161">
    <property type="term" value="F:aminoacyl-tRNA deacylase activity"/>
    <property type="evidence" value="ECO:0007669"/>
    <property type="project" value="InterPro"/>
</dbReference>
<comment type="subunit">
    <text evidence="9">Part of the nascent polypeptide-associated complex (NAC).</text>
</comment>
<dbReference type="GO" id="GO:0004823">
    <property type="term" value="F:leucine-tRNA ligase activity"/>
    <property type="evidence" value="ECO:0007669"/>
    <property type="project" value="UniProtKB-EC"/>
</dbReference>
<dbReference type="FunFam" id="3.90.740.10:FF:000001">
    <property type="entry name" value="Leucine--tRNA ligase, cytoplasmic"/>
    <property type="match status" value="1"/>
</dbReference>
<proteinExistence type="inferred from homology"/>
<evidence type="ECO:0000313" key="13">
    <source>
        <dbReference type="Proteomes" id="UP001291623"/>
    </source>
</evidence>
<keyword evidence="7" id="KW-0030">Aminoacyl-tRNA synthetase</keyword>